<reference evidence="1" key="1">
    <citation type="submission" date="2021-02" db="EMBL/GenBank/DDBJ databases">
        <title>Psilocybe cubensis genome.</title>
        <authorList>
            <person name="Mckernan K.J."/>
            <person name="Crawford S."/>
            <person name="Trippe A."/>
            <person name="Kane L.T."/>
            <person name="Mclaughlin S."/>
        </authorList>
    </citation>
    <scope>NUCLEOTIDE SEQUENCE [LARGE SCALE GENOMIC DNA]</scope>
    <source>
        <strain evidence="1">MGC-MH-2018</strain>
    </source>
</reference>
<gene>
    <name evidence="1" type="ORF">JR316_012709</name>
</gene>
<proteinExistence type="predicted"/>
<organism evidence="1">
    <name type="scientific">Psilocybe cubensis</name>
    <name type="common">Psychedelic mushroom</name>
    <name type="synonym">Stropharia cubensis</name>
    <dbReference type="NCBI Taxonomy" id="181762"/>
    <lineage>
        <taxon>Eukaryota</taxon>
        <taxon>Fungi</taxon>
        <taxon>Dikarya</taxon>
        <taxon>Basidiomycota</taxon>
        <taxon>Agaricomycotina</taxon>
        <taxon>Agaricomycetes</taxon>
        <taxon>Agaricomycetidae</taxon>
        <taxon>Agaricales</taxon>
        <taxon>Agaricineae</taxon>
        <taxon>Strophariaceae</taxon>
        <taxon>Psilocybe</taxon>
    </lineage>
</organism>
<dbReference type="EMBL" id="JAFIQS010000019">
    <property type="protein sequence ID" value="KAG5162384.1"/>
    <property type="molecule type" value="Genomic_DNA"/>
</dbReference>
<comment type="caution">
    <text evidence="1">The sequence shown here is derived from an EMBL/GenBank/DDBJ whole genome shotgun (WGS) entry which is preliminary data.</text>
</comment>
<sequence length="460" mass="51475">MEGAKLPLELLDAIVDEISASTRDDPTSKTCLLNCALVCRSMYTRASGHTYSAVSVVSGTERNSEVNQILAKKLEKLHLIFEKNGALAQRVRTFTLDVCFADTILAIDPFKFLNNPHLPLILDQLSSISAFEWISHIRPFPWNAFSLQIRQAISALLQRPSLISMSLCAIQNVPVNLILNNGNLKHLFLKHIDIYNPEDHELPLTLFPCDSLRLASHVSHNSAETVFRLLLSSPYMFSQLRVLRVWMRRSDEVSAAWAVMKSAASALETLDIEDMSHFQCKHIISRYILAEEYCLNLQDPTMIPGPVDIGSLPSLTHFSVNCLIASGDGVVFPMGIYGILNSGSSPSRIEDVKITIDWIDCVPGTELRKFSEEPGWTALDDVLSGAKFSSLQKVSLTLKMGYGWRTTQTSGDNPPQRIIALKDKIQSLVAKLLPQTSRRLNRKVYVNLLIYRSRYALDTE</sequence>
<protein>
    <submittedName>
        <fullName evidence="1">Uncharacterized protein</fullName>
    </submittedName>
</protein>
<name>A0A8H7XMC3_PSICU</name>
<dbReference type="OrthoDB" id="2745898at2759"/>
<dbReference type="AlphaFoldDB" id="A0A8H7XMC3"/>
<evidence type="ECO:0000313" key="1">
    <source>
        <dbReference type="EMBL" id="KAG5162384.1"/>
    </source>
</evidence>
<accession>A0A8H7XMC3</accession>